<evidence type="ECO:0000256" key="1">
    <source>
        <dbReference type="SAM" id="SignalP"/>
    </source>
</evidence>
<name>A0A7S8IFD5_9CHLR</name>
<evidence type="ECO:0000313" key="4">
    <source>
        <dbReference type="Proteomes" id="UP000594468"/>
    </source>
</evidence>
<dbReference type="InterPro" id="IPR037126">
    <property type="entry name" value="PdaC/RsiV-like_sf"/>
</dbReference>
<dbReference type="AlphaFoldDB" id="A0A7S8IFD5"/>
<gene>
    <name evidence="3" type="ORF">G4Y79_00180</name>
</gene>
<feature type="chain" id="PRO_5032664661" description="LysM domain-containing protein" evidence="1">
    <location>
        <begin position="24"/>
        <end position="325"/>
    </location>
</feature>
<evidence type="ECO:0000313" key="3">
    <source>
        <dbReference type="EMBL" id="QPC82828.1"/>
    </source>
</evidence>
<keyword evidence="1" id="KW-0732">Signal</keyword>
<dbReference type="EMBL" id="CP062983">
    <property type="protein sequence ID" value="QPC82828.1"/>
    <property type="molecule type" value="Genomic_DNA"/>
</dbReference>
<dbReference type="PROSITE" id="PS51782">
    <property type="entry name" value="LYSM"/>
    <property type="match status" value="1"/>
</dbReference>
<dbReference type="InterPro" id="IPR018392">
    <property type="entry name" value="LysM"/>
</dbReference>
<dbReference type="RefSeq" id="WP_195170897.1">
    <property type="nucleotide sequence ID" value="NZ_CP062983.1"/>
</dbReference>
<dbReference type="Gene3D" id="3.30.565.40">
    <property type="entry name" value="Fervidobacterium nodosum Rt17-B1 like"/>
    <property type="match status" value="1"/>
</dbReference>
<dbReference type="InterPro" id="IPR036779">
    <property type="entry name" value="LysM_dom_sf"/>
</dbReference>
<dbReference type="KEGG" id="pmet:G4Y79_00180"/>
<protein>
    <recommendedName>
        <fullName evidence="2">LysM domain-containing protein</fullName>
    </recommendedName>
</protein>
<sequence>MKRIGVMALVSLLWVVGTGAAAAQQGEICADVGGVYQDDVCIYSSDPTVSLSYPVEAVELGGPAQAYTDALQQAIEDYRAASAELGYDATPINWSLENGYEIITYNDHIVTVVFSFWMYTGGANGSITYDTVTAATDGSGTVYNLGDIVTTSPQALGLLADVVRVAVAEELTRITGEAYTADDVAESLPATIESFQHIALTPTVAHFYYGRGEVAGGAVGPVEVSVRLSDLSAILKSPFTVQNVSPAGTPTTNQAANPTPVNTWTGETRQVTVLQGDHLAKLIRREYGITDYSQIQIIINDIIGLNGLANANVIYPGQLLTVPVR</sequence>
<organism evidence="3 4">
    <name type="scientific">Phototrophicus methaneseepsis</name>
    <dbReference type="NCBI Taxonomy" id="2710758"/>
    <lineage>
        <taxon>Bacteria</taxon>
        <taxon>Bacillati</taxon>
        <taxon>Chloroflexota</taxon>
        <taxon>Candidatus Thermofontia</taxon>
        <taxon>Phototrophicales</taxon>
        <taxon>Phototrophicaceae</taxon>
        <taxon>Phototrophicus</taxon>
    </lineage>
</organism>
<dbReference type="Proteomes" id="UP000594468">
    <property type="component" value="Chromosome"/>
</dbReference>
<accession>A0A7S8IFD5</accession>
<dbReference type="Gene3D" id="3.90.640.20">
    <property type="entry name" value="Heat-shock cognate protein, ATPase"/>
    <property type="match status" value="1"/>
</dbReference>
<evidence type="ECO:0000259" key="2">
    <source>
        <dbReference type="PROSITE" id="PS51782"/>
    </source>
</evidence>
<proteinExistence type="predicted"/>
<feature type="signal peptide" evidence="1">
    <location>
        <begin position="1"/>
        <end position="23"/>
    </location>
</feature>
<feature type="domain" description="LysM" evidence="2">
    <location>
        <begin position="269"/>
        <end position="322"/>
    </location>
</feature>
<dbReference type="Gene3D" id="3.10.350.10">
    <property type="entry name" value="LysM domain"/>
    <property type="match status" value="1"/>
</dbReference>
<keyword evidence="4" id="KW-1185">Reference proteome</keyword>
<reference evidence="3" key="1">
    <citation type="submission" date="2020-02" db="EMBL/GenBank/DDBJ databases">
        <authorList>
            <person name="Zheng R.K."/>
            <person name="Sun C.M."/>
        </authorList>
    </citation>
    <scope>NUCLEOTIDE SEQUENCE [LARGE SCALE GENOMIC DNA]</scope>
    <source>
        <strain evidence="3">Rifampicinis</strain>
    </source>
</reference>